<sequence>MIVAPVEDSPVKVTPSTPECWVRNSPAEPGPKPWTTLYTPFGAPASAMTSASRVAVDGVSSDGLTTTALPQASAGATFQVSSSSGRFQGTMTATTPSGRRTA</sequence>
<feature type="region of interest" description="Disordered" evidence="1">
    <location>
        <begin position="80"/>
        <end position="102"/>
    </location>
</feature>
<organism evidence="2 3">
    <name type="scientific">Amycolatopsis camponoti</name>
    <dbReference type="NCBI Taxonomy" id="2606593"/>
    <lineage>
        <taxon>Bacteria</taxon>
        <taxon>Bacillati</taxon>
        <taxon>Actinomycetota</taxon>
        <taxon>Actinomycetes</taxon>
        <taxon>Pseudonocardiales</taxon>
        <taxon>Pseudonocardiaceae</taxon>
        <taxon>Amycolatopsis</taxon>
    </lineage>
</organism>
<dbReference type="AlphaFoldDB" id="A0A6I8LS35"/>
<proteinExistence type="predicted"/>
<protein>
    <submittedName>
        <fullName evidence="2">Uncharacterized protein</fullName>
    </submittedName>
</protein>
<gene>
    <name evidence="2" type="ORF">AA23TX_03446</name>
</gene>
<name>A0A6I8LS35_9PSEU</name>
<evidence type="ECO:0000256" key="1">
    <source>
        <dbReference type="SAM" id="MobiDB-lite"/>
    </source>
</evidence>
<keyword evidence="3" id="KW-1185">Reference proteome</keyword>
<evidence type="ECO:0000313" key="3">
    <source>
        <dbReference type="Proteomes" id="UP000399805"/>
    </source>
</evidence>
<dbReference type="Proteomes" id="UP000399805">
    <property type="component" value="Unassembled WGS sequence"/>
</dbReference>
<reference evidence="2 3" key="1">
    <citation type="submission" date="2019-09" db="EMBL/GenBank/DDBJ databases">
        <authorList>
            <person name="Leyn A S."/>
        </authorList>
    </citation>
    <scope>NUCLEOTIDE SEQUENCE [LARGE SCALE GENOMIC DNA]</scope>
    <source>
        <strain evidence="2">AA231_1</strain>
    </source>
</reference>
<evidence type="ECO:0000313" key="2">
    <source>
        <dbReference type="EMBL" id="VVJ18425.1"/>
    </source>
</evidence>
<accession>A0A6I8LS35</accession>
<dbReference type="EMBL" id="CABVGP010000001">
    <property type="protein sequence ID" value="VVJ18425.1"/>
    <property type="molecule type" value="Genomic_DNA"/>
</dbReference>